<proteinExistence type="predicted"/>
<dbReference type="Proteomes" id="UP000464865">
    <property type="component" value="Plasmid p5"/>
</dbReference>
<gene>
    <name evidence="1" type="ORF">G3A56_27065</name>
</gene>
<reference evidence="1 2" key="1">
    <citation type="submission" date="2020-02" db="EMBL/GenBank/DDBJ databases">
        <title>Plant-Promoting Endophytic Bacterium Rhizobium oryzihabitans sp. nov., Isolated from the Root of Rice.</title>
        <authorList>
            <person name="zhao J."/>
            <person name="Zhang G."/>
        </authorList>
    </citation>
    <scope>NUCLEOTIDE SEQUENCE [LARGE SCALE GENOMIC DNA]</scope>
    <source>
        <strain evidence="1 2">M15</strain>
        <plasmid evidence="1 2">p5</plasmid>
    </source>
</reference>
<protein>
    <recommendedName>
        <fullName evidence="3">Trypsin-like peptidase domain-containing protein</fullName>
    </recommendedName>
</protein>
<keyword evidence="1" id="KW-0614">Plasmid</keyword>
<dbReference type="KEGG" id="roy:G3A56_27065"/>
<keyword evidence="2" id="KW-1185">Reference proteome</keyword>
<evidence type="ECO:0008006" key="3">
    <source>
        <dbReference type="Google" id="ProtNLM"/>
    </source>
</evidence>
<organism evidence="1 2">
    <name type="scientific">Rhizobium oryzihabitans</name>
    <dbReference type="NCBI Taxonomy" id="2267833"/>
    <lineage>
        <taxon>Bacteria</taxon>
        <taxon>Pseudomonadati</taxon>
        <taxon>Pseudomonadota</taxon>
        <taxon>Alphaproteobacteria</taxon>
        <taxon>Hyphomicrobiales</taxon>
        <taxon>Rhizobiaceae</taxon>
        <taxon>Rhizobium/Agrobacterium group</taxon>
        <taxon>Rhizobium</taxon>
    </lineage>
</organism>
<accession>A0A7L5BRQ1</accession>
<dbReference type="RefSeq" id="WP_125271647.1">
    <property type="nucleotide sequence ID" value="NZ_CP048637.1"/>
</dbReference>
<dbReference type="EMBL" id="CP048637">
    <property type="protein sequence ID" value="QIB41451.1"/>
    <property type="molecule type" value="Genomic_DNA"/>
</dbReference>
<geneLocation type="plasmid" evidence="1 2">
    <name>p5</name>
</geneLocation>
<evidence type="ECO:0000313" key="2">
    <source>
        <dbReference type="Proteomes" id="UP000464865"/>
    </source>
</evidence>
<name>A0A7L5BRQ1_9HYPH</name>
<sequence length="269" mass="30061">MIPTWKTAEAKMSVCINGAYVPFKNAPNSMPRFVRPALFSTGDENWELQFFGSSFLGKYRGWHFGIATAHQTNSAHGAQEASKYVVLKEVGGKTLAIPPSNLHIPSVDEEGYSSLKDLIFFDFAEVDAPYRASHLDLTNILWSDDTSPADYSFLIGYPTSSAIITLNPEDYSALESFTARWVRQDLQPANPEALDTEHRNIFIKHDRSTRLSIDPDGLSGSPAFSIVKAANSERFIRFEGIVTNARGDRFAVYPSLYIRDMLEHIVKNS</sequence>
<evidence type="ECO:0000313" key="1">
    <source>
        <dbReference type="EMBL" id="QIB41451.1"/>
    </source>
</evidence>
<dbReference type="AlphaFoldDB" id="A0A7L5BRQ1"/>